<evidence type="ECO:0000313" key="2">
    <source>
        <dbReference type="EMBL" id="MFD1608413.1"/>
    </source>
</evidence>
<proteinExistence type="predicted"/>
<keyword evidence="1" id="KW-0175">Coiled coil</keyword>
<dbReference type="EMBL" id="JBHUDE010000068">
    <property type="protein sequence ID" value="MFD1608413.1"/>
    <property type="molecule type" value="Genomic_DNA"/>
</dbReference>
<gene>
    <name evidence="2" type="ORF">ACFSBH_12165</name>
</gene>
<evidence type="ECO:0000313" key="3">
    <source>
        <dbReference type="Proteomes" id="UP001597221"/>
    </source>
</evidence>
<feature type="coiled-coil region" evidence="1">
    <location>
        <begin position="19"/>
        <end position="53"/>
    </location>
</feature>
<dbReference type="RefSeq" id="WP_379597747.1">
    <property type="nucleotide sequence ID" value="NZ_JBHUDE010000068.1"/>
</dbReference>
<protein>
    <submittedName>
        <fullName evidence="2">Uncharacterized protein</fullName>
    </submittedName>
</protein>
<reference evidence="3" key="1">
    <citation type="journal article" date="2019" name="Int. J. Syst. Evol. Microbiol.">
        <title>The Global Catalogue of Microorganisms (GCM) 10K type strain sequencing project: providing services to taxonomists for standard genome sequencing and annotation.</title>
        <authorList>
            <consortium name="The Broad Institute Genomics Platform"/>
            <consortium name="The Broad Institute Genome Sequencing Center for Infectious Disease"/>
            <person name="Wu L."/>
            <person name="Ma J."/>
        </authorList>
    </citation>
    <scope>NUCLEOTIDE SEQUENCE [LARGE SCALE GENOMIC DNA]</scope>
    <source>
        <strain evidence="3">CGMCC 1.12376</strain>
    </source>
</reference>
<sequence>MEANSNNASEQFKAFSESLNIMEENYKNEIERRDKLLMENMRLMKELKEQKKKGFLKRLFEK</sequence>
<name>A0ABW4HRZ0_9BACI</name>
<keyword evidence="3" id="KW-1185">Reference proteome</keyword>
<dbReference type="Proteomes" id="UP001597221">
    <property type="component" value="Unassembled WGS sequence"/>
</dbReference>
<organism evidence="2 3">
    <name type="scientific">Oceanobacillus luteolus</name>
    <dbReference type="NCBI Taxonomy" id="1274358"/>
    <lineage>
        <taxon>Bacteria</taxon>
        <taxon>Bacillati</taxon>
        <taxon>Bacillota</taxon>
        <taxon>Bacilli</taxon>
        <taxon>Bacillales</taxon>
        <taxon>Bacillaceae</taxon>
        <taxon>Oceanobacillus</taxon>
    </lineage>
</organism>
<comment type="caution">
    <text evidence="2">The sequence shown here is derived from an EMBL/GenBank/DDBJ whole genome shotgun (WGS) entry which is preliminary data.</text>
</comment>
<accession>A0ABW4HRZ0</accession>
<evidence type="ECO:0000256" key="1">
    <source>
        <dbReference type="SAM" id="Coils"/>
    </source>
</evidence>